<comment type="caution">
    <text evidence="1">The sequence shown here is derived from an EMBL/GenBank/DDBJ whole genome shotgun (WGS) entry which is preliminary data.</text>
</comment>
<name>A0A8H3CE98_9AGAM</name>
<evidence type="ECO:0000313" key="1">
    <source>
        <dbReference type="EMBL" id="CAE6480840.1"/>
    </source>
</evidence>
<protein>
    <submittedName>
        <fullName evidence="1">Uncharacterized protein</fullName>
    </submittedName>
</protein>
<reference evidence="1" key="1">
    <citation type="submission" date="2021-01" db="EMBL/GenBank/DDBJ databases">
        <authorList>
            <person name="Kaushik A."/>
        </authorList>
    </citation>
    <scope>NUCLEOTIDE SEQUENCE</scope>
    <source>
        <strain evidence="1">Type strain: AG8-Rh-89/</strain>
    </source>
</reference>
<dbReference type="EMBL" id="CAJMWZ010003912">
    <property type="protein sequence ID" value="CAE6480840.1"/>
    <property type="molecule type" value="Genomic_DNA"/>
</dbReference>
<dbReference type="AlphaFoldDB" id="A0A8H3CE98"/>
<dbReference type="Proteomes" id="UP000663850">
    <property type="component" value="Unassembled WGS sequence"/>
</dbReference>
<accession>A0A8H3CE98</accession>
<proteinExistence type="predicted"/>
<organism evidence="1 2">
    <name type="scientific">Rhizoctonia solani</name>
    <dbReference type="NCBI Taxonomy" id="456999"/>
    <lineage>
        <taxon>Eukaryota</taxon>
        <taxon>Fungi</taxon>
        <taxon>Dikarya</taxon>
        <taxon>Basidiomycota</taxon>
        <taxon>Agaricomycotina</taxon>
        <taxon>Agaricomycetes</taxon>
        <taxon>Cantharellales</taxon>
        <taxon>Ceratobasidiaceae</taxon>
        <taxon>Rhizoctonia</taxon>
    </lineage>
</organism>
<evidence type="ECO:0000313" key="2">
    <source>
        <dbReference type="Proteomes" id="UP000663850"/>
    </source>
</evidence>
<gene>
    <name evidence="1" type="ORF">RDB_LOCUS74766</name>
</gene>
<feature type="non-terminal residue" evidence="1">
    <location>
        <position position="1"/>
    </location>
</feature>
<sequence>MTSSSVKDIQNVWGRVLPDYVGSYTTKATSAHAPLDPAAASSLRIRVTTTINEITRLGTSECCSNVALSITLSMLGDILDIVNIPDEFGLLADPRIIAGCVSLMTTVDVSPFHYDYGYVSFRILVLALNCCLLKHIGRLNHVMWRMKTMLVSLRLQMFWEESATMITAEVRGGAGLSDLFDSGTFNQYGLDRLLDLLHTSEKDFLVVMKSTKSIGLSGLMFVFSKQIEVERSKHTDPIHLFQQLMQPFSRILWRYLLAIPNLSSESEAILAIHNQIAPM</sequence>